<keyword evidence="3" id="KW-0234">DNA repair</keyword>
<keyword evidence="6" id="KW-0456">Lyase</keyword>
<keyword evidence="2" id="KW-0227">DNA damage</keyword>
<dbReference type="GO" id="GO:0006285">
    <property type="term" value="P:base-excision repair, AP site formation"/>
    <property type="evidence" value="ECO:0007669"/>
    <property type="project" value="TreeGrafter"/>
</dbReference>
<dbReference type="eggNOG" id="KOG1918">
    <property type="taxonomic scope" value="Eukaryota"/>
</dbReference>
<dbReference type="EMBL" id="CAIF01000180">
    <property type="protein sequence ID" value="CCH45131.1"/>
    <property type="molecule type" value="Genomic_DNA"/>
</dbReference>
<dbReference type="GO" id="GO:0032993">
    <property type="term" value="C:protein-DNA complex"/>
    <property type="evidence" value="ECO:0007669"/>
    <property type="project" value="TreeGrafter"/>
</dbReference>
<dbReference type="PROSITE" id="PS00516">
    <property type="entry name" value="ALKYLBASE_DNA_GLYCOS"/>
    <property type="match status" value="1"/>
</dbReference>
<dbReference type="Gene3D" id="1.10.340.30">
    <property type="entry name" value="Hypothetical protein, domain 2"/>
    <property type="match status" value="1"/>
</dbReference>
<dbReference type="SUPFAM" id="SSF48150">
    <property type="entry name" value="DNA-glycosylase"/>
    <property type="match status" value="1"/>
</dbReference>
<dbReference type="InterPro" id="IPR051912">
    <property type="entry name" value="Alkylbase_DNA_Glycosylase/TA"/>
</dbReference>
<proteinExistence type="inferred from homology"/>
<dbReference type="InParanoid" id="K0KQ14"/>
<dbReference type="HOGENOM" id="CLU_000445_72_0_1"/>
<evidence type="ECO:0000256" key="3">
    <source>
        <dbReference type="ARBA" id="ARBA00023204"/>
    </source>
</evidence>
<dbReference type="CDD" id="cd00056">
    <property type="entry name" value="ENDO3c"/>
    <property type="match status" value="1"/>
</dbReference>
<dbReference type="PANTHER" id="PTHR43003:SF5">
    <property type="entry name" value="DNA-3-METHYLADENINE GLYCOSYLASE"/>
    <property type="match status" value="1"/>
</dbReference>
<keyword evidence="6" id="KW-0540">Nuclease</keyword>
<evidence type="ECO:0000256" key="2">
    <source>
        <dbReference type="ARBA" id="ARBA00022763"/>
    </source>
</evidence>
<comment type="caution">
    <text evidence="6">The sequence shown here is derived from an EMBL/GenBank/DDBJ whole genome shotgun (WGS) entry which is preliminary data.</text>
</comment>
<feature type="region of interest" description="Disordered" evidence="4">
    <location>
        <begin position="17"/>
        <end position="68"/>
    </location>
</feature>
<dbReference type="GO" id="GO:0043916">
    <property type="term" value="F:DNA-7-methylguanine glycosylase activity"/>
    <property type="evidence" value="ECO:0007669"/>
    <property type="project" value="TreeGrafter"/>
</dbReference>
<dbReference type="InterPro" id="IPR000035">
    <property type="entry name" value="Alkylbase_DNA_glycsylse_CS"/>
</dbReference>
<gene>
    <name evidence="6" type="ORF">BN7_4710</name>
</gene>
<reference evidence="6 7" key="1">
    <citation type="journal article" date="2012" name="Eukaryot. Cell">
        <title>Draft genome sequence of Wickerhamomyces ciferrii NRRL Y-1031 F-60-10.</title>
        <authorList>
            <person name="Schneider J."/>
            <person name="Andrea H."/>
            <person name="Blom J."/>
            <person name="Jaenicke S."/>
            <person name="Ruckert C."/>
            <person name="Schorsch C."/>
            <person name="Szczepanowski R."/>
            <person name="Farwick M."/>
            <person name="Goesmann A."/>
            <person name="Puhler A."/>
            <person name="Schaffer S."/>
            <person name="Tauch A."/>
            <person name="Kohler T."/>
            <person name="Brinkrolf K."/>
        </authorList>
    </citation>
    <scope>NUCLEOTIDE SEQUENCE [LARGE SCALE GENOMIC DNA]</scope>
    <source>
        <strain evidence="7">ATCC 14091 / BCRC 22168 / CBS 111 / JCM 3599 / NBRC 0793 / NRRL Y-1031 F-60-10</strain>
    </source>
</reference>
<evidence type="ECO:0000313" key="7">
    <source>
        <dbReference type="Proteomes" id="UP000009328"/>
    </source>
</evidence>
<dbReference type="GO" id="GO:0008725">
    <property type="term" value="F:DNA-3-methyladenine glycosylase activity"/>
    <property type="evidence" value="ECO:0007669"/>
    <property type="project" value="TreeGrafter"/>
</dbReference>
<dbReference type="GO" id="GO:0032131">
    <property type="term" value="F:alkylated DNA binding"/>
    <property type="evidence" value="ECO:0007669"/>
    <property type="project" value="TreeGrafter"/>
</dbReference>
<dbReference type="PANTHER" id="PTHR43003">
    <property type="entry name" value="DNA-3-METHYLADENINE GLYCOSYLASE"/>
    <property type="match status" value="1"/>
</dbReference>
<keyword evidence="6" id="KW-0255">Endonuclease</keyword>
<organism evidence="6 7">
    <name type="scientific">Wickerhamomyces ciferrii (strain ATCC 14091 / BCRC 22168 / CBS 111 / JCM 3599 / NBRC 0793 / NRRL Y-1031 F-60-10)</name>
    <name type="common">Yeast</name>
    <name type="synonym">Pichia ciferrii</name>
    <dbReference type="NCBI Taxonomy" id="1206466"/>
    <lineage>
        <taxon>Eukaryota</taxon>
        <taxon>Fungi</taxon>
        <taxon>Dikarya</taxon>
        <taxon>Ascomycota</taxon>
        <taxon>Saccharomycotina</taxon>
        <taxon>Saccharomycetes</taxon>
        <taxon>Phaffomycetales</taxon>
        <taxon>Wickerhamomycetaceae</taxon>
        <taxon>Wickerhamomyces</taxon>
    </lineage>
</organism>
<dbReference type="STRING" id="1206466.K0KQ14"/>
<dbReference type="FunCoup" id="K0KQ14">
    <property type="interactions" value="72"/>
</dbReference>
<evidence type="ECO:0000256" key="1">
    <source>
        <dbReference type="ARBA" id="ARBA00010817"/>
    </source>
</evidence>
<keyword evidence="7" id="KW-1185">Reference proteome</keyword>
<dbReference type="AlphaFoldDB" id="K0KQ14"/>
<dbReference type="Pfam" id="PF00730">
    <property type="entry name" value="HhH-GPD"/>
    <property type="match status" value="1"/>
</dbReference>
<dbReference type="InterPro" id="IPR003265">
    <property type="entry name" value="HhH-GPD_domain"/>
</dbReference>
<protein>
    <submittedName>
        <fullName evidence="6">Endonuclease III-like protein 1</fullName>
        <ecNumber evidence="6">4.2.99.18</ecNumber>
    </submittedName>
</protein>
<dbReference type="GO" id="GO:0006307">
    <property type="term" value="P:DNA alkylation repair"/>
    <property type="evidence" value="ECO:0007669"/>
    <property type="project" value="TreeGrafter"/>
</dbReference>
<evidence type="ECO:0000313" key="6">
    <source>
        <dbReference type="EMBL" id="CCH45131.1"/>
    </source>
</evidence>
<dbReference type="FunFam" id="1.10.340.30:FF:000004">
    <property type="entry name" value="DNA-3-methyladenine glycosylase II"/>
    <property type="match status" value="1"/>
</dbReference>
<feature type="compositionally biased region" description="Basic and acidic residues" evidence="4">
    <location>
        <begin position="54"/>
        <end position="68"/>
    </location>
</feature>
<dbReference type="Proteomes" id="UP000009328">
    <property type="component" value="Unassembled WGS sequence"/>
</dbReference>
<dbReference type="EC" id="4.2.99.18" evidence="6"/>
<evidence type="ECO:0000259" key="5">
    <source>
        <dbReference type="SMART" id="SM00478"/>
    </source>
</evidence>
<dbReference type="Gene3D" id="1.10.1670.40">
    <property type="match status" value="1"/>
</dbReference>
<feature type="domain" description="HhH-GPD" evidence="5">
    <location>
        <begin position="148"/>
        <end position="316"/>
    </location>
</feature>
<comment type="similarity">
    <text evidence="1">Belongs to the alkylbase DNA glycosidase AlkA family.</text>
</comment>
<dbReference type="SMART" id="SM00478">
    <property type="entry name" value="ENDO3c"/>
    <property type="match status" value="1"/>
</dbReference>
<accession>K0KQ14</accession>
<evidence type="ECO:0000256" key="4">
    <source>
        <dbReference type="SAM" id="MobiDB-lite"/>
    </source>
</evidence>
<name>K0KQ14_WICCF</name>
<sequence length="341" mass="38736">MSKTTISSGKRLLRSSSTIIKNFPKDGNKIGPIQDEDIPSLEPPSTPKKKVKRDHNVNKSPKSPDKVSFRQREAHLLEKFPIPSDLSLPESFTSLHKPGFNDALKYIITKDPSLYPLIISEPFKQFHIDEIPGSSDQEHFIKLCHSVIGQQVSGAAAKSIENKVVAVFNDEGIFPTPKELFDKDDQLLRSAGLSTRKTEYINEICKKFINKEISNDFFQTASDEEILERLISIKGIGEWSAKMFLVFGLHKLDVFAHDDLGVARGISRYLETRPELLHDAKKNVDTTIQRKKSKFDDGKKRDWKVIHDLYVQHIAQNFAPFRSAFMLICWRASSTNIDILS</sequence>
<dbReference type="GO" id="GO:0005634">
    <property type="term" value="C:nucleus"/>
    <property type="evidence" value="ECO:0007669"/>
    <property type="project" value="TreeGrafter"/>
</dbReference>
<dbReference type="GO" id="GO:0140078">
    <property type="term" value="F:class I DNA-(apurinic or apyrimidinic site) endonuclease activity"/>
    <property type="evidence" value="ECO:0007669"/>
    <property type="project" value="UniProtKB-EC"/>
</dbReference>
<dbReference type="InterPro" id="IPR011257">
    <property type="entry name" value="DNA_glycosylase"/>
</dbReference>
<keyword evidence="6" id="KW-0378">Hydrolase</keyword>